<sequence length="380" mass="42894">MDSGFVDLVCSPSEEGSKTTTTRSNFIDVSSVFALFLIFTITDSDYALVDSARLKEEETWEARRRRRETPAVVMMFSVAEYLITTFVGEKSFLLESDFWNKLLELPSSSRWPSDRVHQACELFERPLQENSGILTDIPTENEIVGIYRGISEEIPRKHKIGVPRNFLGIYGRNSEETSVRRNIPRKFRGTMCSSEKTDEFRGNIIAVGEPLGDFTKFRGNSDELAFSVGIPSEFPRRLLLNYTSRTPPNAKGYLYSDGDSPGILERVGSAAGRYVCMDAAGNFREAPGAGHIIVALERNYFVFGGLTDFLRIFKMIYLCLMLVCSCHGRRLSARSSKAGSFFFVGDCNKNLDPLDDIYYYAQVCVNLSVDFSRFAFVQRC</sequence>
<reference evidence="1" key="1">
    <citation type="submission" date="2019-12" db="EMBL/GenBank/DDBJ databases">
        <title>Genome sequencing and annotation of Brassica cretica.</title>
        <authorList>
            <person name="Studholme D.J."/>
            <person name="Sarris P."/>
        </authorList>
    </citation>
    <scope>NUCLEOTIDE SEQUENCE</scope>
    <source>
        <strain evidence="1">PFS-109/04</strain>
        <tissue evidence="1">Leaf</tissue>
    </source>
</reference>
<accession>A0A8S9NVV8</accession>
<name>A0A8S9NVV8_BRACR</name>
<protein>
    <submittedName>
        <fullName evidence="1">Uncharacterized protein</fullName>
    </submittedName>
</protein>
<comment type="caution">
    <text evidence="1">The sequence shown here is derived from an EMBL/GenBank/DDBJ whole genome shotgun (WGS) entry which is preliminary data.</text>
</comment>
<evidence type="ECO:0000313" key="2">
    <source>
        <dbReference type="Proteomes" id="UP000712600"/>
    </source>
</evidence>
<gene>
    <name evidence="1" type="ORF">F2Q69_00041266</name>
</gene>
<proteinExistence type="predicted"/>
<dbReference type="AlphaFoldDB" id="A0A8S9NVV8"/>
<evidence type="ECO:0000313" key="1">
    <source>
        <dbReference type="EMBL" id="KAF3505193.1"/>
    </source>
</evidence>
<organism evidence="1 2">
    <name type="scientific">Brassica cretica</name>
    <name type="common">Mustard</name>
    <dbReference type="NCBI Taxonomy" id="69181"/>
    <lineage>
        <taxon>Eukaryota</taxon>
        <taxon>Viridiplantae</taxon>
        <taxon>Streptophyta</taxon>
        <taxon>Embryophyta</taxon>
        <taxon>Tracheophyta</taxon>
        <taxon>Spermatophyta</taxon>
        <taxon>Magnoliopsida</taxon>
        <taxon>eudicotyledons</taxon>
        <taxon>Gunneridae</taxon>
        <taxon>Pentapetalae</taxon>
        <taxon>rosids</taxon>
        <taxon>malvids</taxon>
        <taxon>Brassicales</taxon>
        <taxon>Brassicaceae</taxon>
        <taxon>Brassiceae</taxon>
        <taxon>Brassica</taxon>
    </lineage>
</organism>
<dbReference type="EMBL" id="QGKX02001621">
    <property type="protein sequence ID" value="KAF3505193.1"/>
    <property type="molecule type" value="Genomic_DNA"/>
</dbReference>
<dbReference type="Proteomes" id="UP000712600">
    <property type="component" value="Unassembled WGS sequence"/>
</dbReference>